<evidence type="ECO:0008006" key="3">
    <source>
        <dbReference type="Google" id="ProtNLM"/>
    </source>
</evidence>
<name>A0A4R3T0U8_9FIRM</name>
<accession>A0A4R3T0U8</accession>
<dbReference type="Proteomes" id="UP000295773">
    <property type="component" value="Unassembled WGS sequence"/>
</dbReference>
<evidence type="ECO:0000313" key="1">
    <source>
        <dbReference type="EMBL" id="TCU54762.1"/>
    </source>
</evidence>
<dbReference type="EMBL" id="SMBP01000023">
    <property type="protein sequence ID" value="TCU54762.1"/>
    <property type="molecule type" value="Genomic_DNA"/>
</dbReference>
<organism evidence="1 2">
    <name type="scientific">Longicatena caecimuris</name>
    <dbReference type="NCBI Taxonomy" id="1796635"/>
    <lineage>
        <taxon>Bacteria</taxon>
        <taxon>Bacillati</taxon>
        <taxon>Bacillota</taxon>
        <taxon>Erysipelotrichia</taxon>
        <taxon>Erysipelotrichales</taxon>
        <taxon>Erysipelotrichaceae</taxon>
        <taxon>Longicatena</taxon>
    </lineage>
</organism>
<gene>
    <name evidence="1" type="ORF">EDD61_12353</name>
</gene>
<keyword evidence="2" id="KW-1185">Reference proteome</keyword>
<evidence type="ECO:0000313" key="2">
    <source>
        <dbReference type="Proteomes" id="UP000295773"/>
    </source>
</evidence>
<protein>
    <recommendedName>
        <fullName evidence="3">Tetratricopeptide repeat protein</fullName>
    </recommendedName>
</protein>
<reference evidence="1 2" key="1">
    <citation type="submission" date="2019-03" db="EMBL/GenBank/DDBJ databases">
        <title>Genomic Encyclopedia of Type Strains, Phase IV (KMG-IV): sequencing the most valuable type-strain genomes for metagenomic binning, comparative biology and taxonomic classification.</title>
        <authorList>
            <person name="Goeker M."/>
        </authorList>
    </citation>
    <scope>NUCLEOTIDE SEQUENCE [LARGE SCALE GENOMIC DNA]</scope>
    <source>
        <strain evidence="1 2">DSM 29481</strain>
    </source>
</reference>
<sequence>MSAASIIIIICGGVAWFTYRRIKQFPIIAIQGAFQRADYQHALELLNGAGAEKLLSPLEKDRLLMKAYFMAGKKNEFLEQIAKIAHTQYKKGDPASVLEPWYYHSLRCKHTEFANAYQQALHACADEQTLQIADLAYQILLENSLHDITALDEYICKIRSADFHAGLLYYLKGKLCFHENAIEEALHAFDNALFNFETAESYLFYDDAKQYIDTYGNSSYLHYGKADVALHTDIDMVERYRMVPKKDAK</sequence>
<dbReference type="RefSeq" id="WP_132225541.1">
    <property type="nucleotide sequence ID" value="NZ_JANKBG010000022.1"/>
</dbReference>
<comment type="caution">
    <text evidence="1">The sequence shown here is derived from an EMBL/GenBank/DDBJ whole genome shotgun (WGS) entry which is preliminary data.</text>
</comment>
<dbReference type="AlphaFoldDB" id="A0A4R3T0U8"/>
<proteinExistence type="predicted"/>